<feature type="transmembrane region" description="Helical" evidence="1">
    <location>
        <begin position="20"/>
        <end position="40"/>
    </location>
</feature>
<keyword evidence="3" id="KW-1185">Reference proteome</keyword>
<evidence type="ECO:0000313" key="3">
    <source>
        <dbReference type="Proteomes" id="UP000095767"/>
    </source>
</evidence>
<organism evidence="2 3">
    <name type="scientific">Dichanthelium oligosanthes</name>
    <dbReference type="NCBI Taxonomy" id="888268"/>
    <lineage>
        <taxon>Eukaryota</taxon>
        <taxon>Viridiplantae</taxon>
        <taxon>Streptophyta</taxon>
        <taxon>Embryophyta</taxon>
        <taxon>Tracheophyta</taxon>
        <taxon>Spermatophyta</taxon>
        <taxon>Magnoliopsida</taxon>
        <taxon>Liliopsida</taxon>
        <taxon>Poales</taxon>
        <taxon>Poaceae</taxon>
        <taxon>PACMAD clade</taxon>
        <taxon>Panicoideae</taxon>
        <taxon>Panicodae</taxon>
        <taxon>Paniceae</taxon>
        <taxon>Dichantheliinae</taxon>
        <taxon>Dichanthelium</taxon>
    </lineage>
</organism>
<dbReference type="AlphaFoldDB" id="A0A1E5V367"/>
<keyword evidence="1" id="KW-0812">Transmembrane</keyword>
<sequence>MAEHRGGAGVHDLRDRPGGLLFLDAGRVLMLLGALVAIPAAGNPGGGAANSFTGFIIWILGVCLLTAAFTLTPAARRFPRAARAVAGTVLKRFLPPVN</sequence>
<dbReference type="Proteomes" id="UP000095767">
    <property type="component" value="Unassembled WGS sequence"/>
</dbReference>
<evidence type="ECO:0000313" key="2">
    <source>
        <dbReference type="EMBL" id="OEL19561.1"/>
    </source>
</evidence>
<proteinExistence type="predicted"/>
<protein>
    <submittedName>
        <fullName evidence="2">Uncharacterized protein</fullName>
    </submittedName>
</protein>
<keyword evidence="1" id="KW-1133">Transmembrane helix</keyword>
<comment type="caution">
    <text evidence="2">The sequence shown here is derived from an EMBL/GenBank/DDBJ whole genome shotgun (WGS) entry which is preliminary data.</text>
</comment>
<feature type="transmembrane region" description="Helical" evidence="1">
    <location>
        <begin position="52"/>
        <end position="71"/>
    </location>
</feature>
<dbReference type="EMBL" id="LWDX02053192">
    <property type="protein sequence ID" value="OEL19561.1"/>
    <property type="molecule type" value="Genomic_DNA"/>
</dbReference>
<gene>
    <name evidence="2" type="ORF">BAE44_0019420</name>
</gene>
<evidence type="ECO:0000256" key="1">
    <source>
        <dbReference type="SAM" id="Phobius"/>
    </source>
</evidence>
<keyword evidence="1" id="KW-0472">Membrane</keyword>
<name>A0A1E5V367_9POAL</name>
<reference evidence="2 3" key="1">
    <citation type="submission" date="2016-09" db="EMBL/GenBank/DDBJ databases">
        <title>The draft genome of Dichanthelium oligosanthes: A C3 panicoid grass species.</title>
        <authorList>
            <person name="Studer A.J."/>
            <person name="Schnable J.C."/>
            <person name="Brutnell T.P."/>
        </authorList>
    </citation>
    <scope>NUCLEOTIDE SEQUENCE [LARGE SCALE GENOMIC DNA]</scope>
    <source>
        <strain evidence="3">cv. Kellogg 1175</strain>
        <tissue evidence="2">Leaf</tissue>
    </source>
</reference>
<accession>A0A1E5V367</accession>